<feature type="compositionally biased region" description="Low complexity" evidence="1">
    <location>
        <begin position="1"/>
        <end position="11"/>
    </location>
</feature>
<dbReference type="PROSITE" id="PS50125">
    <property type="entry name" value="GUANYLATE_CYCLASE_2"/>
    <property type="match status" value="1"/>
</dbReference>
<dbReference type="EMBL" id="VOBQ01000001">
    <property type="protein sequence ID" value="TWO73412.1"/>
    <property type="molecule type" value="Genomic_DNA"/>
</dbReference>
<keyword evidence="5" id="KW-1185">Reference proteome</keyword>
<dbReference type="Pfam" id="PF00211">
    <property type="entry name" value="Guanylate_cyc"/>
    <property type="match status" value="1"/>
</dbReference>
<keyword evidence="2" id="KW-1133">Transmembrane helix</keyword>
<feature type="region of interest" description="Disordered" evidence="1">
    <location>
        <begin position="165"/>
        <end position="188"/>
    </location>
</feature>
<feature type="domain" description="Guanylate cyclase" evidence="3">
    <location>
        <begin position="735"/>
        <end position="867"/>
    </location>
</feature>
<evidence type="ECO:0000256" key="1">
    <source>
        <dbReference type="SAM" id="MobiDB-lite"/>
    </source>
</evidence>
<dbReference type="GO" id="GO:0009190">
    <property type="term" value="P:cyclic nucleotide biosynthetic process"/>
    <property type="evidence" value="ECO:0007669"/>
    <property type="project" value="InterPro"/>
</dbReference>
<feature type="region of interest" description="Disordered" evidence="1">
    <location>
        <begin position="1"/>
        <end position="29"/>
    </location>
</feature>
<protein>
    <submittedName>
        <fullName evidence="4">Adenylate/guanylate cyclase domain-containing protein</fullName>
    </submittedName>
</protein>
<organism evidence="4 5">
    <name type="scientific">Caenimonas sedimenti</name>
    <dbReference type="NCBI Taxonomy" id="2596921"/>
    <lineage>
        <taxon>Bacteria</taxon>
        <taxon>Pseudomonadati</taxon>
        <taxon>Pseudomonadota</taxon>
        <taxon>Betaproteobacteria</taxon>
        <taxon>Burkholderiales</taxon>
        <taxon>Comamonadaceae</taxon>
        <taxon>Caenimonas</taxon>
    </lineage>
</organism>
<dbReference type="Proteomes" id="UP000318199">
    <property type="component" value="Unassembled WGS sequence"/>
</dbReference>
<dbReference type="Pfam" id="PF05226">
    <property type="entry name" value="CHASE2"/>
    <property type="match status" value="1"/>
</dbReference>
<dbReference type="PANTHER" id="PTHR43081:SF1">
    <property type="entry name" value="ADENYLATE CYCLASE, TERMINAL-DIFFERENTIATION SPECIFIC"/>
    <property type="match status" value="1"/>
</dbReference>
<dbReference type="OrthoDB" id="9802500at2"/>
<name>A0A562ZXS0_9BURK</name>
<proteinExistence type="predicted"/>
<evidence type="ECO:0000313" key="4">
    <source>
        <dbReference type="EMBL" id="TWO73412.1"/>
    </source>
</evidence>
<dbReference type="InterPro" id="IPR029787">
    <property type="entry name" value="Nucleotide_cyclase"/>
</dbReference>
<evidence type="ECO:0000259" key="3">
    <source>
        <dbReference type="PROSITE" id="PS50125"/>
    </source>
</evidence>
<accession>A0A562ZXS0</accession>
<feature type="compositionally biased region" description="Basic residues" evidence="1">
    <location>
        <begin position="114"/>
        <end position="131"/>
    </location>
</feature>
<dbReference type="SMART" id="SM01080">
    <property type="entry name" value="CHASE2"/>
    <property type="match status" value="1"/>
</dbReference>
<dbReference type="InterPro" id="IPR007890">
    <property type="entry name" value="CHASE2"/>
</dbReference>
<comment type="caution">
    <text evidence="4">The sequence shown here is derived from an EMBL/GenBank/DDBJ whole genome shotgun (WGS) entry which is preliminary data.</text>
</comment>
<feature type="compositionally biased region" description="Basic residues" evidence="1">
    <location>
        <begin position="169"/>
        <end position="178"/>
    </location>
</feature>
<dbReference type="SUPFAM" id="SSF55073">
    <property type="entry name" value="Nucleotide cyclase"/>
    <property type="match status" value="1"/>
</dbReference>
<feature type="transmembrane region" description="Helical" evidence="2">
    <location>
        <begin position="646"/>
        <end position="666"/>
    </location>
</feature>
<dbReference type="InterPro" id="IPR050697">
    <property type="entry name" value="Adenylyl/Guanylyl_Cyclase_3/4"/>
</dbReference>
<dbReference type="InterPro" id="IPR001054">
    <property type="entry name" value="A/G_cyclase"/>
</dbReference>
<keyword evidence="2" id="KW-0812">Transmembrane</keyword>
<dbReference type="AlphaFoldDB" id="A0A562ZXS0"/>
<evidence type="ECO:0000313" key="5">
    <source>
        <dbReference type="Proteomes" id="UP000318199"/>
    </source>
</evidence>
<feature type="transmembrane region" description="Helical" evidence="2">
    <location>
        <begin position="672"/>
        <end position="693"/>
    </location>
</feature>
<feature type="compositionally biased region" description="Basic and acidic residues" evidence="1">
    <location>
        <begin position="101"/>
        <end position="113"/>
    </location>
</feature>
<dbReference type="GO" id="GO:0035556">
    <property type="term" value="P:intracellular signal transduction"/>
    <property type="evidence" value="ECO:0007669"/>
    <property type="project" value="InterPro"/>
</dbReference>
<feature type="region of interest" description="Disordered" evidence="1">
    <location>
        <begin position="48"/>
        <end position="135"/>
    </location>
</feature>
<feature type="transmembrane region" description="Helical" evidence="2">
    <location>
        <begin position="614"/>
        <end position="634"/>
    </location>
</feature>
<keyword evidence="2" id="KW-0472">Membrane</keyword>
<dbReference type="PANTHER" id="PTHR43081">
    <property type="entry name" value="ADENYLATE CYCLASE, TERMINAL-DIFFERENTIATION SPECIFIC-RELATED"/>
    <property type="match status" value="1"/>
</dbReference>
<gene>
    <name evidence="4" type="ORF">FN976_00780</name>
</gene>
<sequence length="917" mass="98837">MASQRRLGAGAARHRLGDLGPASRLTTHEHRTLRHAVGRGRMARRRLERAGGAVSPGVHRDPARSLHRPRRPGLVGSDHRQRGPAPSHLAALRRQPQLRPGPRDPRGLPGERARARHAHPGAGGHRRHPHRQPVPAGRQLRAQEGGAAGLGSHALHLPRRGPVAAKHLQPGRRQHRPPVRAEHGRAVRQHRHHCTGGAERADLAEHVQGDADLFAGAHQAGECLDQPAAGPALERAGQLHPCPLAQHRRDLRRQCTARFPAQHRAGPDHLAPRQPQFLAGRRHLARHALRRRGQQRRAACRLDVGPRPRLGIGRPALAADSQRAVRATGRREADVVPAAALPPMKDAWRAWSWRLGLTVLLWALVQWLPGWEALQRLEYDTLASFTAPPPPAAPVVVIGIDEPSLAALGMAPPLPRQLHAQVVDSVAAAGARAIAIDLLFSAAQDAENDATLARALRGRLPVVVASAETAVQSSQVARYSQKVESIYPQARHGSAAMPRDEDGVVRRAPAEADALWRVLADSASQAVRPPPPGALLRYYAPEVPITYVHYSQALDARRSLRPDALRGALVLLGQNTPVGGIDQIQVPLRILGTGAMSGVFVHATALINGLRGDWIVPAHSAGPLLQALLAMAAAAALTRRWRGGRAMALTVALAALSVLATVVLFIDGTWWSALPVLAGLAIHFNVGAADSYLRERRRRERLRLDFASYVPSTVVDALAGELVPLRTTGERRVLTLLFSDLAGFTTASEQLPPEQVATVLNAYFTRMTAAVHQHGGTLDKFIGDAVMAFWNAPLPEPAHAERALACAREMQREMETLRASWQGTPFAGIRLRIGLHTGEAAVGNLGSAARFTYTAVGDTVNTAARLEAANKQLGTDILLSKATHDALPEAMRRELRPLGPAELPGRAATIEVYTEGA</sequence>
<dbReference type="CDD" id="cd07302">
    <property type="entry name" value="CHD"/>
    <property type="match status" value="1"/>
</dbReference>
<dbReference type="SMART" id="SM00044">
    <property type="entry name" value="CYCc"/>
    <property type="match status" value="1"/>
</dbReference>
<dbReference type="Gene3D" id="3.30.70.1230">
    <property type="entry name" value="Nucleotide cyclase"/>
    <property type="match status" value="1"/>
</dbReference>
<evidence type="ECO:0000256" key="2">
    <source>
        <dbReference type="SAM" id="Phobius"/>
    </source>
</evidence>
<reference evidence="4 5" key="1">
    <citation type="submission" date="2019-07" db="EMBL/GenBank/DDBJ databases">
        <title>Caenimonas sedimenti sp. nov., isolated from activated sludge.</title>
        <authorList>
            <person name="Xu J."/>
        </authorList>
    </citation>
    <scope>NUCLEOTIDE SEQUENCE [LARGE SCALE GENOMIC DNA]</scope>
    <source>
        <strain evidence="4 5">HX-9-20</strain>
    </source>
</reference>
<dbReference type="GO" id="GO:0004016">
    <property type="term" value="F:adenylate cyclase activity"/>
    <property type="evidence" value="ECO:0007669"/>
    <property type="project" value="UniProtKB-ARBA"/>
</dbReference>